<protein>
    <submittedName>
        <fullName evidence="1">Uncharacterized protein</fullName>
    </submittedName>
</protein>
<dbReference type="Proteomes" id="UP001218218">
    <property type="component" value="Unassembled WGS sequence"/>
</dbReference>
<dbReference type="EMBL" id="JARIHO010000021">
    <property type="protein sequence ID" value="KAJ7346091.1"/>
    <property type="molecule type" value="Genomic_DNA"/>
</dbReference>
<evidence type="ECO:0000313" key="2">
    <source>
        <dbReference type="Proteomes" id="UP001218218"/>
    </source>
</evidence>
<evidence type="ECO:0000313" key="1">
    <source>
        <dbReference type="EMBL" id="KAJ7346091.1"/>
    </source>
</evidence>
<proteinExistence type="predicted"/>
<gene>
    <name evidence="1" type="ORF">DFH08DRAFT_961565</name>
</gene>
<sequence length="189" mass="21007">MASVVQYGSPFVETEKLPPPAVLLLLQTNLNVSTSTGPVIHEDLEHPMPSTKKTVVFAPVLEHVHPPPLIFKEKIPTPMIYIIIENHDAWEGGDRETIIIKTTVHALVDKLLDTTKLLSDQDPELMQEVFQQAAQMHPDLGKYENNCAMCCIIQARLKATSSNASNKVAKVVADVIQMGWHTHTKSNKQ</sequence>
<dbReference type="AlphaFoldDB" id="A0AAD6ZYK2"/>
<keyword evidence="2" id="KW-1185">Reference proteome</keyword>
<name>A0AAD6ZYK2_9AGAR</name>
<organism evidence="1 2">
    <name type="scientific">Mycena albidolilacea</name>
    <dbReference type="NCBI Taxonomy" id="1033008"/>
    <lineage>
        <taxon>Eukaryota</taxon>
        <taxon>Fungi</taxon>
        <taxon>Dikarya</taxon>
        <taxon>Basidiomycota</taxon>
        <taxon>Agaricomycotina</taxon>
        <taxon>Agaricomycetes</taxon>
        <taxon>Agaricomycetidae</taxon>
        <taxon>Agaricales</taxon>
        <taxon>Marasmiineae</taxon>
        <taxon>Mycenaceae</taxon>
        <taxon>Mycena</taxon>
    </lineage>
</organism>
<reference evidence="1" key="1">
    <citation type="submission" date="2023-03" db="EMBL/GenBank/DDBJ databases">
        <title>Massive genome expansion in bonnet fungi (Mycena s.s.) driven by repeated elements and novel gene families across ecological guilds.</title>
        <authorList>
            <consortium name="Lawrence Berkeley National Laboratory"/>
            <person name="Harder C.B."/>
            <person name="Miyauchi S."/>
            <person name="Viragh M."/>
            <person name="Kuo A."/>
            <person name="Thoen E."/>
            <person name="Andreopoulos B."/>
            <person name="Lu D."/>
            <person name="Skrede I."/>
            <person name="Drula E."/>
            <person name="Henrissat B."/>
            <person name="Morin E."/>
            <person name="Kohler A."/>
            <person name="Barry K."/>
            <person name="LaButti K."/>
            <person name="Morin E."/>
            <person name="Salamov A."/>
            <person name="Lipzen A."/>
            <person name="Mereny Z."/>
            <person name="Hegedus B."/>
            <person name="Baldrian P."/>
            <person name="Stursova M."/>
            <person name="Weitz H."/>
            <person name="Taylor A."/>
            <person name="Grigoriev I.V."/>
            <person name="Nagy L.G."/>
            <person name="Martin F."/>
            <person name="Kauserud H."/>
        </authorList>
    </citation>
    <scope>NUCLEOTIDE SEQUENCE</scope>
    <source>
        <strain evidence="1">CBHHK002</strain>
    </source>
</reference>
<comment type="caution">
    <text evidence="1">The sequence shown here is derived from an EMBL/GenBank/DDBJ whole genome shotgun (WGS) entry which is preliminary data.</text>
</comment>
<accession>A0AAD6ZYK2</accession>